<sequence length="120" mass="13522">SEAERTLLLDLRRRRETLEARGRTLDERQAAMSAAEQKLAARVAELNALQARLEALEAERRKHDAANWLGLVRTYEAMKPREAAAIFDALDMQVLLAVLDRMSTRKAAPVLAAMQPDRAR</sequence>
<comment type="caution">
    <text evidence="2">The sequence shown here is derived from an EMBL/GenBank/DDBJ whole genome shotgun (WGS) entry which is preliminary data.</text>
</comment>
<reference evidence="2 3" key="1">
    <citation type="submission" date="2023-10" db="EMBL/GenBank/DDBJ databases">
        <authorList>
            <person name="Wang X.X."/>
        </authorList>
    </citation>
    <scope>NUCLEOTIDE SEQUENCE [LARGE SCALE GENOMIC DNA]</scope>
    <source>
        <strain evidence="2 3">NBRC 12816</strain>
    </source>
</reference>
<feature type="coiled-coil region" evidence="1">
    <location>
        <begin position="8"/>
        <end position="66"/>
    </location>
</feature>
<evidence type="ECO:0000313" key="2">
    <source>
        <dbReference type="EMBL" id="MDX2293479.1"/>
    </source>
</evidence>
<dbReference type="SUPFAM" id="SSF158791">
    <property type="entry name" value="MgtE N-terminal domain-like"/>
    <property type="match status" value="1"/>
</dbReference>
<accession>A0ABU4K7E6</accession>
<dbReference type="EMBL" id="JAWJZF010000356">
    <property type="protein sequence ID" value="MDX2293479.1"/>
    <property type="molecule type" value="Genomic_DNA"/>
</dbReference>
<name>A0ABU4K7E6_9ACTN</name>
<organism evidence="2 3">
    <name type="scientific">Streptomyces roseolus</name>
    <dbReference type="NCBI Taxonomy" id="67358"/>
    <lineage>
        <taxon>Bacteria</taxon>
        <taxon>Bacillati</taxon>
        <taxon>Actinomycetota</taxon>
        <taxon>Actinomycetes</taxon>
        <taxon>Kitasatosporales</taxon>
        <taxon>Streptomycetaceae</taxon>
        <taxon>Streptomyces</taxon>
    </lineage>
</organism>
<keyword evidence="1" id="KW-0175">Coiled coil</keyword>
<gene>
    <name evidence="2" type="ORF">R2363_15025</name>
</gene>
<evidence type="ECO:0000256" key="1">
    <source>
        <dbReference type="SAM" id="Coils"/>
    </source>
</evidence>
<feature type="non-terminal residue" evidence="2">
    <location>
        <position position="1"/>
    </location>
</feature>
<proteinExistence type="predicted"/>
<feature type="non-terminal residue" evidence="2">
    <location>
        <position position="120"/>
    </location>
</feature>
<evidence type="ECO:0000313" key="3">
    <source>
        <dbReference type="Proteomes" id="UP001278571"/>
    </source>
</evidence>
<keyword evidence="3" id="KW-1185">Reference proteome</keyword>
<dbReference type="RefSeq" id="WP_319009874.1">
    <property type="nucleotide sequence ID" value="NZ_JAWJZF010000356.1"/>
</dbReference>
<dbReference type="Proteomes" id="UP001278571">
    <property type="component" value="Unassembled WGS sequence"/>
</dbReference>
<protein>
    <recommendedName>
        <fullName evidence="4">Magnesium transporter MgtE intracellular domain-containing protein</fullName>
    </recommendedName>
</protein>
<evidence type="ECO:0008006" key="4">
    <source>
        <dbReference type="Google" id="ProtNLM"/>
    </source>
</evidence>